<dbReference type="PANTHER" id="PTHR46082:SF6">
    <property type="entry name" value="AAA+ ATPASE DOMAIN-CONTAINING PROTEIN-RELATED"/>
    <property type="match status" value="1"/>
</dbReference>
<proteinExistence type="predicted"/>
<reference evidence="1 2" key="1">
    <citation type="submission" date="2023-07" db="EMBL/GenBank/DDBJ databases">
        <authorList>
            <person name="Girao M."/>
            <person name="Carvalho M.F."/>
        </authorList>
    </citation>
    <scope>NUCLEOTIDE SEQUENCE [LARGE SCALE GENOMIC DNA]</scope>
    <source>
        <strain evidence="1 2">66/93</strain>
    </source>
</reference>
<gene>
    <name evidence="1" type="ORF">Q8A49_15195</name>
</gene>
<dbReference type="RefSeq" id="WP_330158908.1">
    <property type="nucleotide sequence ID" value="NZ_BAAAJA010000001.1"/>
</dbReference>
<dbReference type="Gene3D" id="1.25.40.10">
    <property type="entry name" value="Tetratricopeptide repeat domain"/>
    <property type="match status" value="2"/>
</dbReference>
<evidence type="ECO:0000313" key="2">
    <source>
        <dbReference type="Proteomes" id="UP001348641"/>
    </source>
</evidence>
<dbReference type="PANTHER" id="PTHR46082">
    <property type="entry name" value="ATP/GTP-BINDING PROTEIN-RELATED"/>
    <property type="match status" value="1"/>
</dbReference>
<comment type="caution">
    <text evidence="1">The sequence shown here is derived from an EMBL/GenBank/DDBJ whole genome shotgun (WGS) entry which is preliminary data.</text>
</comment>
<dbReference type="InterPro" id="IPR027417">
    <property type="entry name" value="P-loop_NTPase"/>
</dbReference>
<dbReference type="EMBL" id="JAUUCC010000035">
    <property type="protein sequence ID" value="MEE2051846.1"/>
    <property type="molecule type" value="Genomic_DNA"/>
</dbReference>
<evidence type="ECO:0000313" key="1">
    <source>
        <dbReference type="EMBL" id="MEE2051846.1"/>
    </source>
</evidence>
<dbReference type="Gene3D" id="3.40.50.300">
    <property type="entry name" value="P-loop containing nucleotide triphosphate hydrolases"/>
    <property type="match status" value="1"/>
</dbReference>
<accession>A0ABU7KRC8</accession>
<protein>
    <submittedName>
        <fullName evidence="1">Tetratricopeptide repeat protein</fullName>
    </submittedName>
</protein>
<dbReference type="InterPro" id="IPR053137">
    <property type="entry name" value="NLR-like"/>
</dbReference>
<dbReference type="Proteomes" id="UP001348641">
    <property type="component" value="Unassembled WGS sequence"/>
</dbReference>
<dbReference type="SUPFAM" id="SSF52540">
    <property type="entry name" value="P-loop containing nucleoside triphosphate hydrolases"/>
    <property type="match status" value="1"/>
</dbReference>
<name>A0ABU7KRC8_9ACTN</name>
<dbReference type="Pfam" id="PF13424">
    <property type="entry name" value="TPR_12"/>
    <property type="match status" value="2"/>
</dbReference>
<dbReference type="SUPFAM" id="SSF48452">
    <property type="entry name" value="TPR-like"/>
    <property type="match status" value="2"/>
</dbReference>
<organism evidence="1 2">
    <name type="scientific">Nocardiopsis tropica</name>
    <dbReference type="NCBI Taxonomy" id="109330"/>
    <lineage>
        <taxon>Bacteria</taxon>
        <taxon>Bacillati</taxon>
        <taxon>Actinomycetota</taxon>
        <taxon>Actinomycetes</taxon>
        <taxon>Streptosporangiales</taxon>
        <taxon>Nocardiopsidaceae</taxon>
        <taxon>Nocardiopsis</taxon>
    </lineage>
</organism>
<sequence>MPLSPGAADGSCDGRSANAFRGDVHGQLVQARDIHGGVTIHASQAPPLPPPLADVSLDAPRPATAVRGRDGLLAVLGREMRAGAPVPHVLTGPGGFGKTTVAAALAERARAEGWTVFWVRPGDVAAGMVEAAVEAGGPRREAERVRSARHQALRWAWRHLDAAPRPWLLVIDNADRPEELDPENRPGDQLGWMRSSPGGFVLVTSRVDDPLLWSPARVHRVGELDAPAAAAALADHAGLAELAGAEELAGRLGGVPLALSLAGRILATHGVLFPDAHALLDRLREDVGALDGLAAPFVPVADADRGLLSGVWELSLRLVAEREPKAAPLLRILAVLGSGPVPVPLRRLPLSELAGGALGPLDEASFARAVNALVVHGLVTVERREAEAFLRLHPLVAETVRAGLTGTDLPLVELAERLLDHQRHRDLRFELQALMAIVSLRVRMHPADEDAATARGRASTATTTAARAEAFRTLVSVGGTLLYLGRPEDAEAALAPVVAAAEEQFGRAHPTALPARHLLAEARLRQGRVDEAGRSFRELHADRAEILGPEHPDTLDTAYQLGLIAIRRERWDEAGEILSEVREARLRTAGEEDPLFLFAAQNLSYVTMRLGDPVSAETGFRRVHRVRERVLGAGHHLTTDAAFYVGRAAQERGEPAEALRIFTDVLRNWEEQLGKDHPQVETVKGRIAEVAGSDAGTPS</sequence>
<dbReference type="InterPro" id="IPR011990">
    <property type="entry name" value="TPR-like_helical_dom_sf"/>
</dbReference>